<dbReference type="Proteomes" id="UP000507245">
    <property type="component" value="Unassembled WGS sequence"/>
</dbReference>
<dbReference type="EMBL" id="CAEKDK010000003">
    <property type="protein sequence ID" value="CAB4275240.1"/>
    <property type="molecule type" value="Genomic_DNA"/>
</dbReference>
<feature type="transmembrane region" description="Helical" evidence="1">
    <location>
        <begin position="211"/>
        <end position="234"/>
    </location>
</feature>
<feature type="transmembrane region" description="Helical" evidence="1">
    <location>
        <begin position="294"/>
        <end position="313"/>
    </location>
</feature>
<protein>
    <recommendedName>
        <fullName evidence="6">Transmembrane protein</fullName>
    </recommendedName>
</protein>
<evidence type="ECO:0008006" key="6">
    <source>
        <dbReference type="Google" id="ProtNLM"/>
    </source>
</evidence>
<dbReference type="Proteomes" id="UP000507222">
    <property type="component" value="Unassembled WGS sequence"/>
</dbReference>
<keyword evidence="1" id="KW-1133">Transmembrane helix</keyword>
<evidence type="ECO:0000313" key="4">
    <source>
        <dbReference type="Proteomes" id="UP000507222"/>
    </source>
</evidence>
<dbReference type="GO" id="GO:0016020">
    <property type="term" value="C:membrane"/>
    <property type="evidence" value="ECO:0007669"/>
    <property type="project" value="TreeGrafter"/>
</dbReference>
<feature type="transmembrane region" description="Helical" evidence="1">
    <location>
        <begin position="389"/>
        <end position="411"/>
    </location>
</feature>
<dbReference type="EMBL" id="CAEKKB010000003">
    <property type="protein sequence ID" value="CAB4305624.1"/>
    <property type="molecule type" value="Genomic_DNA"/>
</dbReference>
<feature type="transmembrane region" description="Helical" evidence="1">
    <location>
        <begin position="352"/>
        <end position="377"/>
    </location>
</feature>
<evidence type="ECO:0000313" key="3">
    <source>
        <dbReference type="EMBL" id="CAB4305624.1"/>
    </source>
</evidence>
<evidence type="ECO:0000256" key="1">
    <source>
        <dbReference type="SAM" id="Phobius"/>
    </source>
</evidence>
<proteinExistence type="predicted"/>
<reference evidence="5" key="1">
    <citation type="journal article" date="2020" name="Genome Biol.">
        <title>Gamete binning: chromosome-level and haplotype-resolved genome assembly enabled by high-throughput single-cell sequencing of gamete genomes.</title>
        <authorList>
            <person name="Campoy J.A."/>
            <person name="Sun H."/>
            <person name="Goel M."/>
            <person name="Jiao W.-B."/>
            <person name="Folz-Donahue K."/>
            <person name="Wang N."/>
            <person name="Rubio M."/>
            <person name="Liu C."/>
            <person name="Kukat C."/>
            <person name="Ruiz D."/>
            <person name="Huettel B."/>
            <person name="Schneeberger K."/>
        </authorList>
    </citation>
    <scope>NUCLEOTIDE SEQUENCE [LARGE SCALE GENOMIC DNA]</scope>
    <source>
        <strain evidence="5">cv. Rojo Pasion</strain>
    </source>
</reference>
<evidence type="ECO:0000313" key="5">
    <source>
        <dbReference type="Proteomes" id="UP000507245"/>
    </source>
</evidence>
<name>A0A6J5X3E3_PRUAR</name>
<keyword evidence="1" id="KW-0812">Transmembrane</keyword>
<dbReference type="AlphaFoldDB" id="A0A6J5X3E3"/>
<sequence length="426" mass="49570">MLISNSSEKEEPKKEDWVTGFTWRAEEEEEKEAYNQTRQNDSVFQPHSLTLNKSRRKRKRRGRGRLDRRFKEHWSNETTQIGLLEGTSLGILVRLTVRMQLEVTADTTNLSYWLNWRVLLCAIWLFTPIVIALLMIWKYDASGHLKSDRRETQQDANQDLCSDKAWKPCLKEIHPIWLLIYRVTAFSLLLATLIARVVISGGGIFYYYTQWTFTLLTIYFGCGSLLSIYGCWWYNKISSMVTSGDYLVGTDAEDGAYIPLEYQEKDSNPEEESCLHLAAAKCSFVFEAMFQMNAGAVMLTDCVYWIVIFPFLTIKDYNLNFMTVNMHTINAVLLLGDAMLNCLRLPFVRISLFILWTGAFVIFQWTIHAFVSVWWPYPFLDLSSPYAPLWYLLMALTHIPCYAIFALIVGLKHHLLSKWFPQSYQC</sequence>
<feature type="transmembrane region" description="Helical" evidence="1">
    <location>
        <begin position="116"/>
        <end position="137"/>
    </location>
</feature>
<keyword evidence="1" id="KW-0472">Membrane</keyword>
<organism evidence="3 5">
    <name type="scientific">Prunus armeniaca</name>
    <name type="common">Apricot</name>
    <name type="synonym">Armeniaca vulgaris</name>
    <dbReference type="NCBI Taxonomy" id="36596"/>
    <lineage>
        <taxon>Eukaryota</taxon>
        <taxon>Viridiplantae</taxon>
        <taxon>Streptophyta</taxon>
        <taxon>Embryophyta</taxon>
        <taxon>Tracheophyta</taxon>
        <taxon>Spermatophyta</taxon>
        <taxon>Magnoliopsida</taxon>
        <taxon>eudicotyledons</taxon>
        <taxon>Gunneridae</taxon>
        <taxon>Pentapetalae</taxon>
        <taxon>rosids</taxon>
        <taxon>fabids</taxon>
        <taxon>Rosales</taxon>
        <taxon>Rosaceae</taxon>
        <taxon>Amygdaloideae</taxon>
        <taxon>Amygdaleae</taxon>
        <taxon>Prunus</taxon>
    </lineage>
</organism>
<dbReference type="PANTHER" id="PTHR12242">
    <property type="entry name" value="OS02G0130600 PROTEIN-RELATED"/>
    <property type="match status" value="1"/>
</dbReference>
<accession>A0A6J5X3E3</accession>
<gene>
    <name evidence="2" type="ORF">CURHAP_LOCUS24042</name>
    <name evidence="3" type="ORF">ORAREDHAP_LOCUS23660</name>
</gene>
<feature type="transmembrane region" description="Helical" evidence="1">
    <location>
        <begin position="176"/>
        <end position="199"/>
    </location>
</feature>
<dbReference type="PANTHER" id="PTHR12242:SF29">
    <property type="entry name" value="TRANSMEMBRANE PROTEIN"/>
    <property type="match status" value="1"/>
</dbReference>
<dbReference type="OrthoDB" id="419711at2759"/>
<evidence type="ECO:0000313" key="2">
    <source>
        <dbReference type="EMBL" id="CAB4275240.1"/>
    </source>
</evidence>
<keyword evidence="5" id="KW-1185">Reference proteome</keyword>
<reference evidence="3 4" key="2">
    <citation type="submission" date="2020-05" db="EMBL/GenBank/DDBJ databases">
        <authorList>
            <person name="Campoy J."/>
            <person name="Schneeberger K."/>
            <person name="Spophaly S."/>
        </authorList>
    </citation>
    <scope>NUCLEOTIDE SEQUENCE [LARGE SCALE GENOMIC DNA]</scope>
    <source>
        <strain evidence="3">PruArmRojPasFocal</strain>
    </source>
</reference>